<proteinExistence type="predicted"/>
<comment type="caution">
    <text evidence="1">The sequence shown here is derived from an EMBL/GenBank/DDBJ whole genome shotgun (WGS) entry which is preliminary data.</text>
</comment>
<sequence length="58" mass="6622">MSELEQAMDIMRADAIKYGRVRLAPTQRTWTVKSGSRNGNGSMTLRRKLRLLKEANDV</sequence>
<evidence type="ECO:0000313" key="1">
    <source>
        <dbReference type="EMBL" id="KKN40313.1"/>
    </source>
</evidence>
<gene>
    <name evidence="1" type="ORF">LCGC14_0734700</name>
</gene>
<dbReference type="EMBL" id="LAZR01001712">
    <property type="protein sequence ID" value="KKN40313.1"/>
    <property type="molecule type" value="Genomic_DNA"/>
</dbReference>
<protein>
    <submittedName>
        <fullName evidence="1">Uncharacterized protein</fullName>
    </submittedName>
</protein>
<accession>A0A0F9TFV5</accession>
<reference evidence="1" key="1">
    <citation type="journal article" date="2015" name="Nature">
        <title>Complex archaea that bridge the gap between prokaryotes and eukaryotes.</title>
        <authorList>
            <person name="Spang A."/>
            <person name="Saw J.H."/>
            <person name="Jorgensen S.L."/>
            <person name="Zaremba-Niedzwiedzka K."/>
            <person name="Martijn J."/>
            <person name="Lind A.E."/>
            <person name="van Eijk R."/>
            <person name="Schleper C."/>
            <person name="Guy L."/>
            <person name="Ettema T.J."/>
        </authorList>
    </citation>
    <scope>NUCLEOTIDE SEQUENCE</scope>
</reference>
<name>A0A0F9TFV5_9ZZZZ</name>
<organism evidence="1">
    <name type="scientific">marine sediment metagenome</name>
    <dbReference type="NCBI Taxonomy" id="412755"/>
    <lineage>
        <taxon>unclassified sequences</taxon>
        <taxon>metagenomes</taxon>
        <taxon>ecological metagenomes</taxon>
    </lineage>
</organism>
<dbReference type="AlphaFoldDB" id="A0A0F9TFV5"/>